<comment type="similarity">
    <text evidence="2">Belongs to the MSOX/MTOX family.</text>
</comment>
<dbReference type="GO" id="GO:0005777">
    <property type="term" value="C:peroxisome"/>
    <property type="evidence" value="ECO:0007669"/>
    <property type="project" value="TreeGrafter"/>
</dbReference>
<feature type="domain" description="FAD dependent oxidoreductase" evidence="6">
    <location>
        <begin position="3"/>
        <end position="362"/>
    </location>
</feature>
<dbReference type="Gene3D" id="3.30.9.10">
    <property type="entry name" value="D-Amino Acid Oxidase, subunit A, domain 2"/>
    <property type="match status" value="1"/>
</dbReference>
<keyword evidence="5" id="KW-0560">Oxidoreductase</keyword>
<dbReference type="OrthoDB" id="424974at2759"/>
<dbReference type="Proteomes" id="UP001152320">
    <property type="component" value="Chromosome 4"/>
</dbReference>
<comment type="cofactor">
    <cofactor evidence="1">
        <name>FAD</name>
        <dbReference type="ChEBI" id="CHEBI:57692"/>
    </cofactor>
</comment>
<dbReference type="SUPFAM" id="SSF54373">
    <property type="entry name" value="FAD-linked reductases, C-terminal domain"/>
    <property type="match status" value="1"/>
</dbReference>
<dbReference type="GO" id="GO:0008115">
    <property type="term" value="F:sarcosine oxidase activity"/>
    <property type="evidence" value="ECO:0007669"/>
    <property type="project" value="TreeGrafter"/>
</dbReference>
<evidence type="ECO:0000313" key="7">
    <source>
        <dbReference type="EMBL" id="KAJ8043826.1"/>
    </source>
</evidence>
<dbReference type="InterPro" id="IPR036188">
    <property type="entry name" value="FAD/NAD-bd_sf"/>
</dbReference>
<dbReference type="Gene3D" id="3.50.50.60">
    <property type="entry name" value="FAD/NAD(P)-binding domain"/>
    <property type="match status" value="1"/>
</dbReference>
<evidence type="ECO:0000256" key="4">
    <source>
        <dbReference type="ARBA" id="ARBA00022827"/>
    </source>
</evidence>
<evidence type="ECO:0000313" key="8">
    <source>
        <dbReference type="Proteomes" id="UP001152320"/>
    </source>
</evidence>
<protein>
    <submittedName>
        <fullName evidence="7">Peroxisomal sarcosine oxidase</fullName>
    </submittedName>
</protein>
<sequence length="389" mass="43388">MYDCIVIGAGVVGSSAAYHLSRKGKNTLLLEQFSLPHTRGSSHGPIRAIRCCNGNLLYVKMTIEALRQWKQLEEDAGVTLFRQTGLLIIDKPPYEFLTEAMNAAKVCGIHVTEMSREEVHERYPGMVNLPEESKAFLEEGAGTIKADKALECLRMQIKKYGGHIHEEEKVERIIPGRTVTVKTNKGEYKAKGLIITPGTWASQLLKPLGFDPPIRVKRATVCYWKDHIPGSSKNYPVFIDYALNYPSDFTSPCFAYGFPSDEYPGLKKISVHQGTETVPDDRDGCPSDKRVMEFLLGYMKTRFPELAGEKPSIVEWCMYSLTPDEEFILDNLAHHPNVAIGCGFSGSGFKLAPVLGQILTEMALGDTLSFDMSPFRLSRFSNASVKSKY</sequence>
<gene>
    <name evidence="7" type="ORF">HOLleu_11098</name>
</gene>
<proteinExistence type="inferred from homology"/>
<dbReference type="SUPFAM" id="SSF51905">
    <property type="entry name" value="FAD/NAD(P)-binding domain"/>
    <property type="match status" value="1"/>
</dbReference>
<dbReference type="AlphaFoldDB" id="A0A9Q1CEG2"/>
<keyword evidence="3" id="KW-0285">Flavoprotein</keyword>
<evidence type="ECO:0000256" key="1">
    <source>
        <dbReference type="ARBA" id="ARBA00001974"/>
    </source>
</evidence>
<dbReference type="PANTHER" id="PTHR10961:SF46">
    <property type="entry name" value="PEROXISOMAL SARCOSINE OXIDASE"/>
    <property type="match status" value="1"/>
</dbReference>
<accession>A0A9Q1CEG2</accession>
<dbReference type="GO" id="GO:0033514">
    <property type="term" value="P:L-lysine catabolic process to acetyl-CoA via L-pipecolate"/>
    <property type="evidence" value="ECO:0007669"/>
    <property type="project" value="TreeGrafter"/>
</dbReference>
<evidence type="ECO:0000256" key="2">
    <source>
        <dbReference type="ARBA" id="ARBA00010989"/>
    </source>
</evidence>
<dbReference type="InterPro" id="IPR045170">
    <property type="entry name" value="MTOX"/>
</dbReference>
<keyword evidence="4" id="KW-0274">FAD</keyword>
<dbReference type="GO" id="GO:0050660">
    <property type="term" value="F:flavin adenine dinucleotide binding"/>
    <property type="evidence" value="ECO:0007669"/>
    <property type="project" value="InterPro"/>
</dbReference>
<dbReference type="InterPro" id="IPR006076">
    <property type="entry name" value="FAD-dep_OxRdtase"/>
</dbReference>
<organism evidence="7 8">
    <name type="scientific">Holothuria leucospilota</name>
    <name type="common">Black long sea cucumber</name>
    <name type="synonym">Mertensiothuria leucospilota</name>
    <dbReference type="NCBI Taxonomy" id="206669"/>
    <lineage>
        <taxon>Eukaryota</taxon>
        <taxon>Metazoa</taxon>
        <taxon>Echinodermata</taxon>
        <taxon>Eleutherozoa</taxon>
        <taxon>Echinozoa</taxon>
        <taxon>Holothuroidea</taxon>
        <taxon>Aspidochirotacea</taxon>
        <taxon>Aspidochirotida</taxon>
        <taxon>Holothuriidae</taxon>
        <taxon>Holothuria</taxon>
    </lineage>
</organism>
<comment type="caution">
    <text evidence="7">The sequence shown here is derived from an EMBL/GenBank/DDBJ whole genome shotgun (WGS) entry which is preliminary data.</text>
</comment>
<dbReference type="GO" id="GO:0050031">
    <property type="term" value="F:L-pipecolate oxidase activity"/>
    <property type="evidence" value="ECO:0007669"/>
    <property type="project" value="TreeGrafter"/>
</dbReference>
<evidence type="ECO:0000256" key="5">
    <source>
        <dbReference type="ARBA" id="ARBA00023002"/>
    </source>
</evidence>
<dbReference type="NCBIfam" id="NF008425">
    <property type="entry name" value="PRK11259.1"/>
    <property type="match status" value="1"/>
</dbReference>
<keyword evidence="8" id="KW-1185">Reference proteome</keyword>
<name>A0A9Q1CEG2_HOLLE</name>
<dbReference type="Pfam" id="PF01266">
    <property type="entry name" value="DAO"/>
    <property type="match status" value="1"/>
</dbReference>
<evidence type="ECO:0000259" key="6">
    <source>
        <dbReference type="Pfam" id="PF01266"/>
    </source>
</evidence>
<reference evidence="7" key="1">
    <citation type="submission" date="2021-10" db="EMBL/GenBank/DDBJ databases">
        <title>Tropical sea cucumber genome reveals ecological adaptation and Cuvierian tubules defense mechanism.</title>
        <authorList>
            <person name="Chen T."/>
        </authorList>
    </citation>
    <scope>NUCLEOTIDE SEQUENCE</scope>
    <source>
        <strain evidence="7">Nanhai2018</strain>
        <tissue evidence="7">Muscle</tissue>
    </source>
</reference>
<dbReference type="PANTHER" id="PTHR10961">
    <property type="entry name" value="PEROXISOMAL SARCOSINE OXIDASE"/>
    <property type="match status" value="1"/>
</dbReference>
<evidence type="ECO:0000256" key="3">
    <source>
        <dbReference type="ARBA" id="ARBA00022630"/>
    </source>
</evidence>
<dbReference type="EMBL" id="JAIZAY010000004">
    <property type="protein sequence ID" value="KAJ8043826.1"/>
    <property type="molecule type" value="Genomic_DNA"/>
</dbReference>